<reference evidence="1" key="1">
    <citation type="submission" date="2022-08" db="EMBL/GenBank/DDBJ databases">
        <authorList>
            <person name="Kallberg Y."/>
            <person name="Tangrot J."/>
            <person name="Rosling A."/>
        </authorList>
    </citation>
    <scope>NUCLEOTIDE SEQUENCE</scope>
    <source>
        <strain evidence="1">Wild A</strain>
    </source>
</reference>
<evidence type="ECO:0000313" key="1">
    <source>
        <dbReference type="EMBL" id="CAI2200752.1"/>
    </source>
</evidence>
<organism evidence="1 2">
    <name type="scientific">Funneliformis geosporum</name>
    <dbReference type="NCBI Taxonomy" id="1117311"/>
    <lineage>
        <taxon>Eukaryota</taxon>
        <taxon>Fungi</taxon>
        <taxon>Fungi incertae sedis</taxon>
        <taxon>Mucoromycota</taxon>
        <taxon>Glomeromycotina</taxon>
        <taxon>Glomeromycetes</taxon>
        <taxon>Glomerales</taxon>
        <taxon>Glomeraceae</taxon>
        <taxon>Funneliformis</taxon>
    </lineage>
</organism>
<gene>
    <name evidence="1" type="ORF">FWILDA_LOCUS19724</name>
</gene>
<evidence type="ECO:0000313" key="2">
    <source>
        <dbReference type="Proteomes" id="UP001153678"/>
    </source>
</evidence>
<proteinExistence type="predicted"/>
<name>A0A9W4TD11_9GLOM</name>
<dbReference type="AlphaFoldDB" id="A0A9W4TD11"/>
<dbReference type="EMBL" id="CAMKVN010025312">
    <property type="protein sequence ID" value="CAI2200752.1"/>
    <property type="molecule type" value="Genomic_DNA"/>
</dbReference>
<dbReference type="OrthoDB" id="2445638at2759"/>
<accession>A0A9W4TD11</accession>
<comment type="caution">
    <text evidence="1">The sequence shown here is derived from an EMBL/GenBank/DDBJ whole genome shotgun (WGS) entry which is preliminary data.</text>
</comment>
<feature type="non-terminal residue" evidence="1">
    <location>
        <position position="1"/>
    </location>
</feature>
<sequence length="86" mass="9837">EVKKNDIAFIENKIQKYYDTTLSTICSYQRIFMSCDSTNSSRQTSTPSTPKQFVRFIDIITIPLNAKSQYIATQKINSAVKSLAEY</sequence>
<dbReference type="Proteomes" id="UP001153678">
    <property type="component" value="Unassembled WGS sequence"/>
</dbReference>
<protein>
    <submittedName>
        <fullName evidence="1">19121_t:CDS:1</fullName>
    </submittedName>
</protein>
<keyword evidence="2" id="KW-1185">Reference proteome</keyword>